<dbReference type="PROSITE" id="PS51257">
    <property type="entry name" value="PROKAR_LIPOPROTEIN"/>
    <property type="match status" value="1"/>
</dbReference>
<dbReference type="Gene3D" id="3.40.50.1820">
    <property type="entry name" value="alpha/beta hydrolase"/>
    <property type="match status" value="1"/>
</dbReference>
<dbReference type="InterPro" id="IPR050266">
    <property type="entry name" value="AB_hydrolase_sf"/>
</dbReference>
<evidence type="ECO:0000313" key="3">
    <source>
        <dbReference type="Proteomes" id="UP000436181"/>
    </source>
</evidence>
<keyword evidence="2" id="KW-0378">Hydrolase</keyword>
<sequence length="311" mass="34283">MHSRGVRLRVQVQGPRNAPLVLLIHGFGGGCFDWELVMDELAHAETSGVSNASGASSTSAVEPRVAAVDLRGYGESDKTPRGYDLTTAASDMAGVIRGLGYSKAIVVGHGFGGMVAWTLAAHEPERVAAVVTVASAHPLVQFRSLLVRPHKQWRRMRRTLAAQVPRYPETQIVKDNAAKAERIFRSGVAPGFRDTEIYNKFAAQRREAMLVDKVAHLSAEYQRWPFRSRLRPEGGVFERSFPVRTAAPVLAIEGSMDPDYSPEVAERSVARSSDGRVELLYGVGHYPHIEDAPTVSDLILQHTQQHWDHPY</sequence>
<dbReference type="PANTHER" id="PTHR43798:SF33">
    <property type="entry name" value="HYDROLASE, PUTATIVE (AFU_ORTHOLOGUE AFUA_2G14860)-RELATED"/>
    <property type="match status" value="1"/>
</dbReference>
<dbReference type="PANTHER" id="PTHR43798">
    <property type="entry name" value="MONOACYLGLYCEROL LIPASE"/>
    <property type="match status" value="1"/>
</dbReference>
<organism evidence="2 3">
    <name type="scientific">Corynebacterium zhongnanshanii</name>
    <dbReference type="NCBI Taxonomy" id="2768834"/>
    <lineage>
        <taxon>Bacteria</taxon>
        <taxon>Bacillati</taxon>
        <taxon>Actinomycetota</taxon>
        <taxon>Actinomycetes</taxon>
        <taxon>Mycobacteriales</taxon>
        <taxon>Corynebacteriaceae</taxon>
        <taxon>Corynebacterium</taxon>
    </lineage>
</organism>
<dbReference type="InterPro" id="IPR029058">
    <property type="entry name" value="AB_hydrolase_fold"/>
</dbReference>
<protein>
    <submittedName>
        <fullName evidence="2">Alpha/beta hydrolase</fullName>
    </submittedName>
</protein>
<dbReference type="Proteomes" id="UP000436181">
    <property type="component" value="Unassembled WGS sequence"/>
</dbReference>
<proteinExistence type="predicted"/>
<accession>A0ABQ6VGN1</accession>
<comment type="caution">
    <text evidence="2">The sequence shown here is derived from an EMBL/GenBank/DDBJ whole genome shotgun (WGS) entry which is preliminary data.</text>
</comment>
<evidence type="ECO:0000313" key="2">
    <source>
        <dbReference type="EMBL" id="KAB3523577.1"/>
    </source>
</evidence>
<dbReference type="SUPFAM" id="SSF53474">
    <property type="entry name" value="alpha/beta-Hydrolases"/>
    <property type="match status" value="1"/>
</dbReference>
<evidence type="ECO:0000259" key="1">
    <source>
        <dbReference type="Pfam" id="PF00561"/>
    </source>
</evidence>
<dbReference type="GO" id="GO:0016787">
    <property type="term" value="F:hydrolase activity"/>
    <property type="evidence" value="ECO:0007669"/>
    <property type="project" value="UniProtKB-KW"/>
</dbReference>
<name>A0ABQ6VGN1_9CORY</name>
<feature type="domain" description="AB hydrolase-1" evidence="1">
    <location>
        <begin position="19"/>
        <end position="291"/>
    </location>
</feature>
<dbReference type="PRINTS" id="PR00111">
    <property type="entry name" value="ABHYDROLASE"/>
</dbReference>
<gene>
    <name evidence="2" type="ORF">F8377_00110</name>
</gene>
<reference evidence="2 3" key="1">
    <citation type="submission" date="2019-10" db="EMBL/GenBank/DDBJ databases">
        <title>Corynebacterium sp novel species isolated from the respiratory tract of Marmot.</title>
        <authorList>
            <person name="Zhang G."/>
        </authorList>
    </citation>
    <scope>NUCLEOTIDE SEQUENCE [LARGE SCALE GENOMIC DNA]</scope>
    <source>
        <strain evidence="2 3">336</strain>
    </source>
</reference>
<dbReference type="InterPro" id="IPR000073">
    <property type="entry name" value="AB_hydrolase_1"/>
</dbReference>
<keyword evidence="3" id="KW-1185">Reference proteome</keyword>
<dbReference type="EMBL" id="WBZJ01000001">
    <property type="protein sequence ID" value="KAB3523577.1"/>
    <property type="molecule type" value="Genomic_DNA"/>
</dbReference>
<dbReference type="InterPro" id="IPR000639">
    <property type="entry name" value="Epox_hydrolase-like"/>
</dbReference>
<dbReference type="Pfam" id="PF00561">
    <property type="entry name" value="Abhydrolase_1"/>
    <property type="match status" value="1"/>
</dbReference>
<dbReference type="PRINTS" id="PR00412">
    <property type="entry name" value="EPOXHYDRLASE"/>
</dbReference>